<keyword evidence="1" id="KW-0812">Transmembrane</keyword>
<keyword evidence="1" id="KW-0472">Membrane</keyword>
<accession>A0A5M6CRU9</accession>
<feature type="transmembrane region" description="Helical" evidence="1">
    <location>
        <begin position="145"/>
        <end position="164"/>
    </location>
</feature>
<evidence type="ECO:0000313" key="2">
    <source>
        <dbReference type="EMBL" id="KAA5537120.1"/>
    </source>
</evidence>
<protein>
    <submittedName>
        <fullName evidence="2">Uncharacterized protein</fullName>
    </submittedName>
</protein>
<feature type="transmembrane region" description="Helical" evidence="1">
    <location>
        <begin position="87"/>
        <end position="109"/>
    </location>
</feature>
<dbReference type="AlphaFoldDB" id="A0A5M6CRU9"/>
<sequence>MKRYCTIISLALFAGLFIYLFYRTQHTVVNIMLDKLSYGNALAAILYIRKHFLLPEFVIYNLPEALWVFAATLVSKHLFIKLGRKNIHLAWTPLCYAVLLEFLQLLHWMPGSFDWLDILPSFAFTLCAVYFIKCPLQTQQLLGKFNYRTFFFIYIYAIVFLSHVSI</sequence>
<keyword evidence="3" id="KW-1185">Reference proteome</keyword>
<proteinExistence type="predicted"/>
<evidence type="ECO:0000313" key="3">
    <source>
        <dbReference type="Proteomes" id="UP000323632"/>
    </source>
</evidence>
<organism evidence="2 3">
    <name type="scientific">Taibaiella lutea</name>
    <dbReference type="NCBI Taxonomy" id="2608001"/>
    <lineage>
        <taxon>Bacteria</taxon>
        <taxon>Pseudomonadati</taxon>
        <taxon>Bacteroidota</taxon>
        <taxon>Chitinophagia</taxon>
        <taxon>Chitinophagales</taxon>
        <taxon>Chitinophagaceae</taxon>
        <taxon>Taibaiella</taxon>
    </lineage>
</organism>
<feature type="transmembrane region" description="Helical" evidence="1">
    <location>
        <begin position="57"/>
        <end position="75"/>
    </location>
</feature>
<reference evidence="2 3" key="1">
    <citation type="submission" date="2019-09" db="EMBL/GenBank/DDBJ databases">
        <title>Genome sequence and assembly of Taibaiella sp.</title>
        <authorList>
            <person name="Chhetri G."/>
        </authorList>
    </citation>
    <scope>NUCLEOTIDE SEQUENCE [LARGE SCALE GENOMIC DNA]</scope>
    <source>
        <strain evidence="2 3">KVB11</strain>
    </source>
</reference>
<evidence type="ECO:0000256" key="1">
    <source>
        <dbReference type="SAM" id="Phobius"/>
    </source>
</evidence>
<dbReference type="EMBL" id="VWSH01000001">
    <property type="protein sequence ID" value="KAA5537120.1"/>
    <property type="molecule type" value="Genomic_DNA"/>
</dbReference>
<gene>
    <name evidence="2" type="ORF">F0919_05465</name>
</gene>
<comment type="caution">
    <text evidence="2">The sequence shown here is derived from an EMBL/GenBank/DDBJ whole genome shotgun (WGS) entry which is preliminary data.</text>
</comment>
<dbReference type="Proteomes" id="UP000323632">
    <property type="component" value="Unassembled WGS sequence"/>
</dbReference>
<feature type="transmembrane region" description="Helical" evidence="1">
    <location>
        <begin position="5"/>
        <end position="22"/>
    </location>
</feature>
<name>A0A5M6CRU9_9BACT</name>
<dbReference type="RefSeq" id="WP_150031696.1">
    <property type="nucleotide sequence ID" value="NZ_VWSH01000001.1"/>
</dbReference>
<keyword evidence="1" id="KW-1133">Transmembrane helix</keyword>
<feature type="transmembrane region" description="Helical" evidence="1">
    <location>
        <begin position="115"/>
        <end position="133"/>
    </location>
</feature>